<evidence type="ECO:0000313" key="2">
    <source>
        <dbReference type="Proteomes" id="UP000295684"/>
    </source>
</evidence>
<gene>
    <name evidence="1" type="ORF">EV200_104497</name>
</gene>
<name>A0A4R2HCI9_9SPHI</name>
<comment type="caution">
    <text evidence="1">The sequence shown here is derived from an EMBL/GenBank/DDBJ whole genome shotgun (WGS) entry which is preliminary data.</text>
</comment>
<sequence>MIIIIWLLPLGSLDLVNDKQGRVVPSLFFIA</sequence>
<proteinExistence type="predicted"/>
<dbReference type="Proteomes" id="UP000295684">
    <property type="component" value="Unassembled WGS sequence"/>
</dbReference>
<reference evidence="1 2" key="1">
    <citation type="submission" date="2019-03" db="EMBL/GenBank/DDBJ databases">
        <title>Genomic Encyclopedia of Type Strains, Phase IV (KMG-IV): sequencing the most valuable type-strain genomes for metagenomic binning, comparative biology and taxonomic classification.</title>
        <authorList>
            <person name="Goeker M."/>
        </authorList>
    </citation>
    <scope>NUCLEOTIDE SEQUENCE [LARGE SCALE GENOMIC DNA]</scope>
    <source>
        <strain evidence="1 2">DSM 103236</strain>
    </source>
</reference>
<dbReference type="EMBL" id="SLWO01000004">
    <property type="protein sequence ID" value="TCO25459.1"/>
    <property type="molecule type" value="Genomic_DNA"/>
</dbReference>
<evidence type="ECO:0000313" key="1">
    <source>
        <dbReference type="EMBL" id="TCO25459.1"/>
    </source>
</evidence>
<accession>A0A4R2HCI9</accession>
<dbReference type="AlphaFoldDB" id="A0A4R2HCI9"/>
<organism evidence="1 2">
    <name type="scientific">Pedobacter psychrotolerans</name>
    <dbReference type="NCBI Taxonomy" id="1843235"/>
    <lineage>
        <taxon>Bacteria</taxon>
        <taxon>Pseudomonadati</taxon>
        <taxon>Bacteroidota</taxon>
        <taxon>Sphingobacteriia</taxon>
        <taxon>Sphingobacteriales</taxon>
        <taxon>Sphingobacteriaceae</taxon>
        <taxon>Pedobacter</taxon>
    </lineage>
</organism>
<protein>
    <submittedName>
        <fullName evidence="1">Uncharacterized protein</fullName>
    </submittedName>
</protein>